<organism evidence="1 2">
    <name type="scientific">[Ruminococcus] torques L2-14</name>
    <dbReference type="NCBI Taxonomy" id="657313"/>
    <lineage>
        <taxon>Bacteria</taxon>
        <taxon>Bacillati</taxon>
        <taxon>Bacillota</taxon>
        <taxon>Clostridia</taxon>
        <taxon>Lachnospirales</taxon>
        <taxon>Lachnospiraceae</taxon>
        <taxon>Mediterraneibacter</taxon>
    </lineage>
</organism>
<dbReference type="InterPro" id="IPR043148">
    <property type="entry name" value="TagF_C"/>
</dbReference>
<dbReference type="PANTHER" id="PTHR37316:SF3">
    <property type="entry name" value="TEICHOIC ACID GLYCEROL-PHOSPHATE TRANSFERASE"/>
    <property type="match status" value="1"/>
</dbReference>
<gene>
    <name evidence="1" type="ORF">RTO_16670</name>
</gene>
<dbReference type="GO" id="GO:0016020">
    <property type="term" value="C:membrane"/>
    <property type="evidence" value="ECO:0007669"/>
    <property type="project" value="InterPro"/>
</dbReference>
<dbReference type="PANTHER" id="PTHR37316">
    <property type="entry name" value="TEICHOIC ACID GLYCEROL-PHOSPHATE PRIMASE"/>
    <property type="match status" value="1"/>
</dbReference>
<dbReference type="Pfam" id="PF04464">
    <property type="entry name" value="Glyphos_transf"/>
    <property type="match status" value="1"/>
</dbReference>
<dbReference type="Gene3D" id="3.40.50.12580">
    <property type="match status" value="1"/>
</dbReference>
<dbReference type="PATRIC" id="fig|657313.3.peg.1465"/>
<protein>
    <submittedName>
        <fullName evidence="1">Putative glycosyl/glycerophosphate transferases involved in teichoic acid biosynthesis TagF/TagB/EpsJ/RodC</fullName>
    </submittedName>
</protein>
<dbReference type="KEGG" id="rto:RTO_16670"/>
<sequence>MGDLREKLDRVNIKDLLAIPQFICAIPFATLLKRKRKDMWLICEDYNEARDNGYWLYRYIRQNHKEQDVVYAINKKSVDYKKVVGLGEVIQYGSFKHWIYYLAASKNISSQKGGKPNAAVCYLLEVYGILKNKRVFLQHGVICSDMPWCYYKNTKMRLFVCGAQKEYEFIRDTYGYPKNYVKYLGLTRFDGLHDFKVKENQILVMPSWREWIATPTSKSKNFDDVSDFKKTEYYQQWNNFLNSEKIKETLEKHDLQMIFYPHRNMQKYLKEFHPKSDRITIADWRKYDVQGLLKESAFLITDLSSIFMDFGYMRKPMLYFQFDMKKFREGQYQQGYFEYKRDGFGPVCEKLEEVEQELEKAAANQLQNDVEYLRREEAFFPLWDSDNCKRNYEAIKEI</sequence>
<dbReference type="Proteomes" id="UP000008956">
    <property type="component" value="Chromosome"/>
</dbReference>
<accession>D4M4T4</accession>
<proteinExistence type="predicted"/>
<dbReference type="GO" id="GO:0047355">
    <property type="term" value="F:CDP-glycerol glycerophosphotransferase activity"/>
    <property type="evidence" value="ECO:0007669"/>
    <property type="project" value="InterPro"/>
</dbReference>
<reference evidence="1 2" key="1">
    <citation type="submission" date="2010-03" db="EMBL/GenBank/DDBJ databases">
        <title>The genome sequence of Ruminococcus torques L2-14.</title>
        <authorList>
            <consortium name="metaHIT consortium -- http://www.metahit.eu/"/>
            <person name="Pajon A."/>
            <person name="Turner K."/>
            <person name="Parkhill J."/>
            <person name="Duncan S."/>
            <person name="Flint H."/>
        </authorList>
    </citation>
    <scope>NUCLEOTIDE SEQUENCE [LARGE SCALE GENOMIC DNA]</scope>
    <source>
        <strain evidence="1 2">L2-14</strain>
    </source>
</reference>
<dbReference type="InterPro" id="IPR007554">
    <property type="entry name" value="Glycerophosphate_synth"/>
</dbReference>
<dbReference type="RefSeq" id="WP_015528835.1">
    <property type="nucleotide sequence ID" value="NC_021015.1"/>
</dbReference>
<dbReference type="AlphaFoldDB" id="D4M4T4"/>
<evidence type="ECO:0000313" key="2">
    <source>
        <dbReference type="Proteomes" id="UP000008956"/>
    </source>
</evidence>
<reference evidence="1 2" key="2">
    <citation type="submission" date="2010-03" db="EMBL/GenBank/DDBJ databases">
        <authorList>
            <person name="Pajon A."/>
        </authorList>
    </citation>
    <scope>NUCLEOTIDE SEQUENCE [LARGE SCALE GENOMIC DNA]</scope>
    <source>
        <strain evidence="1 2">L2-14</strain>
    </source>
</reference>
<dbReference type="EMBL" id="FP929055">
    <property type="protein sequence ID" value="CBL26246.1"/>
    <property type="molecule type" value="Genomic_DNA"/>
</dbReference>
<evidence type="ECO:0000313" key="1">
    <source>
        <dbReference type="EMBL" id="CBL26246.1"/>
    </source>
</evidence>
<keyword evidence="1" id="KW-0808">Transferase</keyword>
<dbReference type="HOGENOM" id="CLU_021508_1_0_9"/>
<dbReference type="InterPro" id="IPR051612">
    <property type="entry name" value="Teichoic_Acid_Biosynth"/>
</dbReference>
<name>D4M4T4_9FIRM</name>
<dbReference type="SUPFAM" id="SSF53756">
    <property type="entry name" value="UDP-Glycosyltransferase/glycogen phosphorylase"/>
    <property type="match status" value="1"/>
</dbReference>